<reference evidence="1 2" key="1">
    <citation type="submission" date="2022-11" db="EMBL/GenBank/DDBJ databases">
        <title>Mycobacterium sp. nov.</title>
        <authorList>
            <person name="Papic B."/>
            <person name="Spicic S."/>
            <person name="Duvnjak S."/>
        </authorList>
    </citation>
    <scope>NUCLEOTIDE SEQUENCE [LARGE SCALE GENOMIC DNA]</scope>
    <source>
        <strain evidence="1 2">CVI_P4</strain>
    </source>
</reference>
<comment type="caution">
    <text evidence="1">The sequence shown here is derived from an EMBL/GenBank/DDBJ whole genome shotgun (WGS) entry which is preliminary data.</text>
</comment>
<proteinExistence type="predicted"/>
<organism evidence="1 2">
    <name type="scientific">Mycobacterium pinniadriaticum</name>
    <dbReference type="NCBI Taxonomy" id="2994102"/>
    <lineage>
        <taxon>Bacteria</taxon>
        <taxon>Bacillati</taxon>
        <taxon>Actinomycetota</taxon>
        <taxon>Actinomycetes</taxon>
        <taxon>Mycobacteriales</taxon>
        <taxon>Mycobacteriaceae</taxon>
        <taxon>Mycobacterium</taxon>
    </lineage>
</organism>
<dbReference type="RefSeq" id="WP_265997824.1">
    <property type="nucleotide sequence ID" value="NZ_JAPJDN010000012.1"/>
</dbReference>
<evidence type="ECO:0000313" key="1">
    <source>
        <dbReference type="EMBL" id="MCX2938236.1"/>
    </source>
</evidence>
<evidence type="ECO:0000313" key="2">
    <source>
        <dbReference type="Proteomes" id="UP001300745"/>
    </source>
</evidence>
<accession>A0ABT3SFE8</accession>
<name>A0ABT3SFE8_9MYCO</name>
<gene>
    <name evidence="1" type="ORF">ORI27_16125</name>
</gene>
<keyword evidence="2" id="KW-1185">Reference proteome</keyword>
<protein>
    <submittedName>
        <fullName evidence="1">Uncharacterized protein</fullName>
    </submittedName>
</protein>
<dbReference type="Proteomes" id="UP001300745">
    <property type="component" value="Unassembled WGS sequence"/>
</dbReference>
<sequence>MTTPASEYESAITPDEYRALADRRWRTFCRTLGYPDPDTTTPERTIWPAGATQIATSRICSASSTGKAAVSSPEIRQIVQDVYSQHLALPPEWTPKQSATFLEDEAARISQQIAELADQMGAQSVTEWTQRTGAHPDYLTKVGLLNTAMASAKEIVLSEQLYELIPEPQDPPNETTATPASLDRNQVPWDQRWTRTQYRSDPSDQIEDLVAQIWPDPDFSAVFRIKAGYLLAARAEDHLGLPAHREDPLTEELAALVYSDLRHDGLPER</sequence>
<dbReference type="EMBL" id="JAPJDO010000012">
    <property type="protein sequence ID" value="MCX2938236.1"/>
    <property type="molecule type" value="Genomic_DNA"/>
</dbReference>